<accession>A0A0F9NYK1</accession>
<dbReference type="AlphaFoldDB" id="A0A0F9NYK1"/>
<sequence length="77" mass="8776">MFYIIGARKGYDGKEGIFNLVGNYDTEEKAMEKTLQFLDLPGIERYTSLALIDNETGIIKQLDFVRMTGAQLNIVKR</sequence>
<evidence type="ECO:0000313" key="1">
    <source>
        <dbReference type="EMBL" id="KKM93910.1"/>
    </source>
</evidence>
<comment type="caution">
    <text evidence="1">The sequence shown here is derived from an EMBL/GenBank/DDBJ whole genome shotgun (WGS) entry which is preliminary data.</text>
</comment>
<reference evidence="1" key="1">
    <citation type="journal article" date="2015" name="Nature">
        <title>Complex archaea that bridge the gap between prokaryotes and eukaryotes.</title>
        <authorList>
            <person name="Spang A."/>
            <person name="Saw J.H."/>
            <person name="Jorgensen S.L."/>
            <person name="Zaremba-Niedzwiedzka K."/>
            <person name="Martijn J."/>
            <person name="Lind A.E."/>
            <person name="van Eijk R."/>
            <person name="Schleper C."/>
            <person name="Guy L."/>
            <person name="Ettema T.J."/>
        </authorList>
    </citation>
    <scope>NUCLEOTIDE SEQUENCE</scope>
</reference>
<name>A0A0F9NYK1_9ZZZZ</name>
<organism evidence="1">
    <name type="scientific">marine sediment metagenome</name>
    <dbReference type="NCBI Taxonomy" id="412755"/>
    <lineage>
        <taxon>unclassified sequences</taxon>
        <taxon>metagenomes</taxon>
        <taxon>ecological metagenomes</taxon>
    </lineage>
</organism>
<proteinExistence type="predicted"/>
<gene>
    <name evidence="1" type="ORF">LCGC14_1203740</name>
</gene>
<protein>
    <submittedName>
        <fullName evidence="1">Uncharacterized protein</fullName>
    </submittedName>
</protein>
<dbReference type="EMBL" id="LAZR01006210">
    <property type="protein sequence ID" value="KKM93910.1"/>
    <property type="molecule type" value="Genomic_DNA"/>
</dbReference>